<dbReference type="PROSITE" id="PS00111">
    <property type="entry name" value="PGLYCERATE_KINASE"/>
    <property type="match status" value="1"/>
</dbReference>
<sequence>MDKLALTDLDLANKRVLVRVDFNVPLSGTD</sequence>
<keyword evidence="3" id="KW-0547">Nucleotide-binding</keyword>
<evidence type="ECO:0000256" key="1">
    <source>
        <dbReference type="ARBA" id="ARBA00013061"/>
    </source>
</evidence>
<dbReference type="InterPro" id="IPR015824">
    <property type="entry name" value="Phosphoglycerate_kinase_N"/>
</dbReference>
<dbReference type="GO" id="GO:0005524">
    <property type="term" value="F:ATP binding"/>
    <property type="evidence" value="ECO:0007669"/>
    <property type="project" value="UniProtKB-KW"/>
</dbReference>
<dbReference type="EC" id="2.7.2.3" evidence="1"/>
<gene>
    <name evidence="6" type="ORF">METZ01_LOCUS272549</name>
</gene>
<evidence type="ECO:0000256" key="3">
    <source>
        <dbReference type="ARBA" id="ARBA00022741"/>
    </source>
</evidence>
<reference evidence="6" key="1">
    <citation type="submission" date="2018-05" db="EMBL/GenBank/DDBJ databases">
        <authorList>
            <person name="Lanie J.A."/>
            <person name="Ng W.-L."/>
            <person name="Kazmierczak K.M."/>
            <person name="Andrzejewski T.M."/>
            <person name="Davidsen T.M."/>
            <person name="Wayne K.J."/>
            <person name="Tettelin H."/>
            <person name="Glass J.I."/>
            <person name="Rusch D."/>
            <person name="Podicherti R."/>
            <person name="Tsui H.-C.T."/>
            <person name="Winkler M.E."/>
        </authorList>
    </citation>
    <scope>NUCLEOTIDE SEQUENCE</scope>
</reference>
<keyword evidence="2" id="KW-0808">Transferase</keyword>
<dbReference type="AlphaFoldDB" id="A0A382K7P0"/>
<dbReference type="InterPro" id="IPR015911">
    <property type="entry name" value="Phosphoglycerate_kinase_CS"/>
</dbReference>
<name>A0A382K7P0_9ZZZZ</name>
<keyword evidence="4" id="KW-0418">Kinase</keyword>
<feature type="non-terminal residue" evidence="6">
    <location>
        <position position="30"/>
    </location>
</feature>
<evidence type="ECO:0000256" key="5">
    <source>
        <dbReference type="ARBA" id="ARBA00022840"/>
    </source>
</evidence>
<dbReference type="EMBL" id="UINC01078532">
    <property type="protein sequence ID" value="SVC19695.1"/>
    <property type="molecule type" value="Genomic_DNA"/>
</dbReference>
<organism evidence="6">
    <name type="scientific">marine metagenome</name>
    <dbReference type="NCBI Taxonomy" id="408172"/>
    <lineage>
        <taxon>unclassified sequences</taxon>
        <taxon>metagenomes</taxon>
        <taxon>ecological metagenomes</taxon>
    </lineage>
</organism>
<protein>
    <recommendedName>
        <fullName evidence="1">phosphoglycerate kinase</fullName>
        <ecNumber evidence="1">2.7.2.3</ecNumber>
    </recommendedName>
</protein>
<dbReference type="InterPro" id="IPR036043">
    <property type="entry name" value="Phosphoglycerate_kinase_sf"/>
</dbReference>
<evidence type="ECO:0000256" key="4">
    <source>
        <dbReference type="ARBA" id="ARBA00022777"/>
    </source>
</evidence>
<dbReference type="Pfam" id="PF00162">
    <property type="entry name" value="PGK"/>
    <property type="match status" value="1"/>
</dbReference>
<evidence type="ECO:0000313" key="6">
    <source>
        <dbReference type="EMBL" id="SVC19695.1"/>
    </source>
</evidence>
<evidence type="ECO:0000256" key="2">
    <source>
        <dbReference type="ARBA" id="ARBA00022679"/>
    </source>
</evidence>
<dbReference type="GO" id="GO:0004618">
    <property type="term" value="F:phosphoglycerate kinase activity"/>
    <property type="evidence" value="ECO:0007669"/>
    <property type="project" value="UniProtKB-EC"/>
</dbReference>
<dbReference type="GO" id="GO:0006096">
    <property type="term" value="P:glycolytic process"/>
    <property type="evidence" value="ECO:0007669"/>
    <property type="project" value="InterPro"/>
</dbReference>
<dbReference type="Gene3D" id="3.40.50.1260">
    <property type="entry name" value="Phosphoglycerate kinase, N-terminal domain"/>
    <property type="match status" value="1"/>
</dbReference>
<dbReference type="SUPFAM" id="SSF53748">
    <property type="entry name" value="Phosphoglycerate kinase"/>
    <property type="match status" value="1"/>
</dbReference>
<keyword evidence="5" id="KW-0067">ATP-binding</keyword>
<dbReference type="InterPro" id="IPR001576">
    <property type="entry name" value="Phosphoglycerate_kinase"/>
</dbReference>
<proteinExistence type="predicted"/>
<accession>A0A382K7P0</accession>